<keyword evidence="3" id="KW-1185">Reference proteome</keyword>
<dbReference type="SUPFAM" id="SSF56300">
    <property type="entry name" value="Metallo-dependent phosphatases"/>
    <property type="match status" value="1"/>
</dbReference>
<organism evidence="2 3">
    <name type="scientific">Deinococcus xinjiangensis</name>
    <dbReference type="NCBI Taxonomy" id="457454"/>
    <lineage>
        <taxon>Bacteria</taxon>
        <taxon>Thermotogati</taxon>
        <taxon>Deinococcota</taxon>
        <taxon>Deinococci</taxon>
        <taxon>Deinococcales</taxon>
        <taxon>Deinococcaceae</taxon>
        <taxon>Deinococcus</taxon>
    </lineage>
</organism>
<proteinExistence type="predicted"/>
<evidence type="ECO:0000313" key="2">
    <source>
        <dbReference type="EMBL" id="GAA5500772.1"/>
    </source>
</evidence>
<dbReference type="Proteomes" id="UP001458946">
    <property type="component" value="Unassembled WGS sequence"/>
</dbReference>
<evidence type="ECO:0000313" key="3">
    <source>
        <dbReference type="Proteomes" id="UP001458946"/>
    </source>
</evidence>
<dbReference type="InterPro" id="IPR029052">
    <property type="entry name" value="Metallo-depent_PP-like"/>
</dbReference>
<evidence type="ECO:0000259" key="1">
    <source>
        <dbReference type="Pfam" id="PF00149"/>
    </source>
</evidence>
<dbReference type="Pfam" id="PF00149">
    <property type="entry name" value="Metallophos"/>
    <property type="match status" value="1"/>
</dbReference>
<dbReference type="Gene3D" id="3.60.21.10">
    <property type="match status" value="1"/>
</dbReference>
<gene>
    <name evidence="2" type="primary">apaH_3</name>
    <name evidence="2" type="ORF">Dxin01_00497</name>
</gene>
<protein>
    <submittedName>
        <fullName evidence="2">Bis(5'-nucleosyl)-tetraphosphatase, symmetrical</fullName>
    </submittedName>
</protein>
<name>A0ABP9V673_9DEIO</name>
<dbReference type="PANTHER" id="PTHR42850:SF4">
    <property type="entry name" value="ZINC-DEPENDENT ENDOPOLYPHOSPHATASE"/>
    <property type="match status" value="1"/>
</dbReference>
<dbReference type="PANTHER" id="PTHR42850">
    <property type="entry name" value="METALLOPHOSPHOESTERASE"/>
    <property type="match status" value="1"/>
</dbReference>
<comment type="caution">
    <text evidence="2">The sequence shown here is derived from an EMBL/GenBank/DDBJ whole genome shotgun (WGS) entry which is preliminary data.</text>
</comment>
<dbReference type="EMBL" id="BAABRN010000004">
    <property type="protein sequence ID" value="GAA5500772.1"/>
    <property type="molecule type" value="Genomic_DNA"/>
</dbReference>
<sequence length="213" mass="23924">MASVVVPDLHGCPQFLEWASLRFQGRSLILLGDLINRGPDSRRVLRLALQLARERRATLLWGNHETYLWDNTAKFKPPAQERWLRAHASDLLHSYGGNSKALMQDLTEFALFARSYAVEGEMLCAHAARPSFGRSAGDLLDQGYLTDRPSMGLHPLPTHLFPELRYSVHGHTVMREPVVDLDGAGVVYLDLGSAKTGRFCVWDAESKQVVRYP</sequence>
<feature type="domain" description="Calcineurin-like phosphoesterase" evidence="1">
    <location>
        <begin position="4"/>
        <end position="90"/>
    </location>
</feature>
<dbReference type="InterPro" id="IPR004843">
    <property type="entry name" value="Calcineurin-like_PHP"/>
</dbReference>
<accession>A0ABP9V673</accession>
<reference evidence="2 3" key="1">
    <citation type="submission" date="2024-02" db="EMBL/GenBank/DDBJ databases">
        <title>Deinococcus xinjiangensis NBRC 107630.</title>
        <authorList>
            <person name="Ichikawa N."/>
            <person name="Katano-Makiyama Y."/>
            <person name="Hidaka K."/>
        </authorList>
    </citation>
    <scope>NUCLEOTIDE SEQUENCE [LARGE SCALE GENOMIC DNA]</scope>
    <source>
        <strain evidence="2 3">NBRC 107630</strain>
    </source>
</reference>
<dbReference type="InterPro" id="IPR050126">
    <property type="entry name" value="Ap4A_hydrolase"/>
</dbReference>
<dbReference type="RefSeq" id="WP_353540756.1">
    <property type="nucleotide sequence ID" value="NZ_BAABRN010000004.1"/>
</dbReference>